<evidence type="ECO:0000313" key="2">
    <source>
        <dbReference type="EMBL" id="CAA9235883.1"/>
    </source>
</evidence>
<evidence type="ECO:0000256" key="1">
    <source>
        <dbReference type="SAM" id="MobiDB-lite"/>
    </source>
</evidence>
<accession>A0A6J4HXI3</accession>
<proteinExistence type="predicted"/>
<reference evidence="2" key="1">
    <citation type="submission" date="2020-02" db="EMBL/GenBank/DDBJ databases">
        <authorList>
            <person name="Meier V. D."/>
        </authorList>
    </citation>
    <scope>NUCLEOTIDE SEQUENCE</scope>
    <source>
        <strain evidence="2">AVDCRST_MAG27</strain>
    </source>
</reference>
<feature type="compositionally biased region" description="Pro residues" evidence="1">
    <location>
        <begin position="59"/>
        <end position="69"/>
    </location>
</feature>
<sequence length="69" mass="6992">MILALPLLAACTERAERPAPGPVRGDAPAANTGLLRPEAGIDPGIQAPLPNRSPAATPVIPPNPAIQAR</sequence>
<dbReference type="AlphaFoldDB" id="A0A6J4HXI3"/>
<organism evidence="2">
    <name type="scientific">uncultured Craurococcus sp</name>
    <dbReference type="NCBI Taxonomy" id="1135998"/>
    <lineage>
        <taxon>Bacteria</taxon>
        <taxon>Pseudomonadati</taxon>
        <taxon>Pseudomonadota</taxon>
        <taxon>Alphaproteobacteria</taxon>
        <taxon>Acetobacterales</taxon>
        <taxon>Acetobacteraceae</taxon>
        <taxon>Craurococcus</taxon>
        <taxon>environmental samples</taxon>
    </lineage>
</organism>
<name>A0A6J4HXI3_9PROT</name>
<gene>
    <name evidence="2" type="ORF">AVDCRST_MAG27-2260</name>
</gene>
<feature type="region of interest" description="Disordered" evidence="1">
    <location>
        <begin position="13"/>
        <end position="69"/>
    </location>
</feature>
<protein>
    <submittedName>
        <fullName evidence="2">Uncharacterized protein</fullName>
    </submittedName>
</protein>
<dbReference type="EMBL" id="CADCTD010000049">
    <property type="protein sequence ID" value="CAA9235883.1"/>
    <property type="molecule type" value="Genomic_DNA"/>
</dbReference>